<gene>
    <name evidence="3" type="ORF">SAMN05444362_102308</name>
</gene>
<dbReference type="EMBL" id="FQUC01000002">
    <property type="protein sequence ID" value="SHE84343.1"/>
    <property type="molecule type" value="Genomic_DNA"/>
</dbReference>
<reference evidence="4" key="1">
    <citation type="submission" date="2016-11" db="EMBL/GenBank/DDBJ databases">
        <authorList>
            <person name="Varghese N."/>
            <person name="Submissions S."/>
        </authorList>
    </citation>
    <scope>NUCLEOTIDE SEQUENCE [LARGE SCALE GENOMIC DNA]</scope>
    <source>
        <strain evidence="4">DSM 27370</strain>
    </source>
</reference>
<dbReference type="Proteomes" id="UP000184480">
    <property type="component" value="Unassembled WGS sequence"/>
</dbReference>
<accession>A0A1M4WTG5</accession>
<protein>
    <submittedName>
        <fullName evidence="3">Delta endotoxin</fullName>
    </submittedName>
</protein>
<keyword evidence="1" id="KW-0732">Signal</keyword>
<dbReference type="RefSeq" id="WP_062176191.1">
    <property type="nucleotide sequence ID" value="NZ_BBXL01000002.1"/>
</dbReference>
<sequence length="273" mass="29831">MKKAFMSLFAAIALGTLLPSCLGDGGDSTYSGEREFAVVTRNATDNTIIEAKLSSGIRITGGDITSCSPGDAILVTYKVNFNNYIDETTIRADYATIASGDRFLSASQKRIVESPFTQTPTEDNSFTGINNPSGSYDQYFLDRWITTIGAQVQSDQNISFELYYNEDNQGLENTELAGQTLPDNTIILDAKLVKSVSDTQGSKTAKTQILVADLTTLRALNPLKITGTTSGTDMNIWLRYPKYNSNASSDDKKYTLAVIQKAFILRYYASSSN</sequence>
<organism evidence="3 4">
    <name type="scientific">Dysgonomonas macrotermitis</name>
    <dbReference type="NCBI Taxonomy" id="1346286"/>
    <lineage>
        <taxon>Bacteria</taxon>
        <taxon>Pseudomonadati</taxon>
        <taxon>Bacteroidota</taxon>
        <taxon>Bacteroidia</taxon>
        <taxon>Bacteroidales</taxon>
        <taxon>Dysgonomonadaceae</taxon>
        <taxon>Dysgonomonas</taxon>
    </lineage>
</organism>
<evidence type="ECO:0000259" key="2">
    <source>
        <dbReference type="Pfam" id="PF03944"/>
    </source>
</evidence>
<dbReference type="GO" id="GO:0090729">
    <property type="term" value="F:toxin activity"/>
    <property type="evidence" value="ECO:0007669"/>
    <property type="project" value="InterPro"/>
</dbReference>
<dbReference type="STRING" id="1346286.SAMN05444362_102308"/>
<evidence type="ECO:0000313" key="3">
    <source>
        <dbReference type="EMBL" id="SHE84343.1"/>
    </source>
</evidence>
<dbReference type="Pfam" id="PF03944">
    <property type="entry name" value="Endotoxin_C"/>
    <property type="match status" value="1"/>
</dbReference>
<feature type="signal peptide" evidence="1">
    <location>
        <begin position="1"/>
        <end position="22"/>
    </location>
</feature>
<feature type="domain" description="Pesticidal crystal protein" evidence="2">
    <location>
        <begin position="50"/>
        <end position="169"/>
    </location>
</feature>
<dbReference type="AlphaFoldDB" id="A0A1M4WTG5"/>
<evidence type="ECO:0000313" key="4">
    <source>
        <dbReference type="Proteomes" id="UP000184480"/>
    </source>
</evidence>
<keyword evidence="4" id="KW-1185">Reference proteome</keyword>
<dbReference type="InterPro" id="IPR005638">
    <property type="entry name" value="Pest_crys_dom-III"/>
</dbReference>
<name>A0A1M4WTG5_9BACT</name>
<feature type="chain" id="PRO_5009908168" evidence="1">
    <location>
        <begin position="23"/>
        <end position="273"/>
    </location>
</feature>
<proteinExistence type="predicted"/>
<evidence type="ECO:0000256" key="1">
    <source>
        <dbReference type="SAM" id="SignalP"/>
    </source>
</evidence>